<keyword evidence="2" id="KW-1185">Reference proteome</keyword>
<dbReference type="AlphaFoldDB" id="A0A4Z1IEB0"/>
<proteinExistence type="predicted"/>
<comment type="caution">
    <text evidence="1">The sequence shown here is derived from an EMBL/GenBank/DDBJ whole genome shotgun (WGS) entry which is preliminary data.</text>
</comment>
<evidence type="ECO:0000313" key="2">
    <source>
        <dbReference type="Proteomes" id="UP000297527"/>
    </source>
</evidence>
<name>A0A4Z1IEB0_9HELO</name>
<organism evidence="1 2">
    <name type="scientific">Botryotinia convoluta</name>
    <dbReference type="NCBI Taxonomy" id="54673"/>
    <lineage>
        <taxon>Eukaryota</taxon>
        <taxon>Fungi</taxon>
        <taxon>Dikarya</taxon>
        <taxon>Ascomycota</taxon>
        <taxon>Pezizomycotina</taxon>
        <taxon>Leotiomycetes</taxon>
        <taxon>Helotiales</taxon>
        <taxon>Sclerotiniaceae</taxon>
        <taxon>Botryotinia</taxon>
    </lineage>
</organism>
<dbReference type="Proteomes" id="UP000297527">
    <property type="component" value="Unassembled WGS sequence"/>
</dbReference>
<dbReference type="EMBL" id="PQXN01000099">
    <property type="protein sequence ID" value="TGO54957.1"/>
    <property type="molecule type" value="Genomic_DNA"/>
</dbReference>
<protein>
    <submittedName>
        <fullName evidence="1">Uncharacterized protein</fullName>
    </submittedName>
</protein>
<sequence>MEYYSASQLVDNAHYQIDIPLSLPMSVSLEDEKQPVKHPRTSKTTDYANKIPLYKTQNELIAVSKIPSDNPSYIVGQEQRVIENALLQGIAKIFDEQMCSAIRKVIVDGNLRAAVTMVFPVWGGPVDCLISLDICEQDVEQLVMALFNAKVKWAENVLHVVFNEGPTLVIPNSEATLKGVEDIAILKVFGPEIHDAISECPVRRRELADGKRITECVSVILTKNEAIVNLSLGLERGLQIQNKLYA</sequence>
<evidence type="ECO:0000313" key="1">
    <source>
        <dbReference type="EMBL" id="TGO54957.1"/>
    </source>
</evidence>
<gene>
    <name evidence="1" type="ORF">BCON_0099g00220</name>
</gene>
<dbReference type="OrthoDB" id="3499148at2759"/>
<accession>A0A4Z1IEB0</accession>
<reference evidence="1 2" key="1">
    <citation type="submission" date="2017-12" db="EMBL/GenBank/DDBJ databases">
        <title>Comparative genomics of Botrytis spp.</title>
        <authorList>
            <person name="Valero-Jimenez C.A."/>
            <person name="Tapia P."/>
            <person name="Veloso J."/>
            <person name="Silva-Moreno E."/>
            <person name="Staats M."/>
            <person name="Valdes J.H."/>
            <person name="Van Kan J.A.L."/>
        </authorList>
    </citation>
    <scope>NUCLEOTIDE SEQUENCE [LARGE SCALE GENOMIC DNA]</scope>
    <source>
        <strain evidence="1 2">MUCL11595</strain>
    </source>
</reference>